<proteinExistence type="predicted"/>
<dbReference type="HOGENOM" id="CLU_145987_0_0_6"/>
<reference evidence="2" key="1">
    <citation type="journal article" date="2004" name="DNA Res.">
        <title>Complete genome sequence of Yersinia pestis strain 91001, an isolate avirulent to humans.</title>
        <authorList>
            <person name="Song Y."/>
            <person name="Tong Z."/>
            <person name="Wang J."/>
            <person name="Wang L."/>
            <person name="Guo Z."/>
            <person name="Han Y."/>
            <person name="Zhang J."/>
            <person name="Pei D."/>
            <person name="Zhou D."/>
            <person name="Qin H."/>
            <person name="Pang X."/>
            <person name="Han Y."/>
            <person name="Zhai J."/>
            <person name="Li M."/>
            <person name="Cui B."/>
            <person name="Qi Z."/>
            <person name="Jin L."/>
            <person name="Dai R."/>
            <person name="Chen F."/>
            <person name="Li S."/>
            <person name="Ye C."/>
            <person name="Du Z."/>
            <person name="Lin W."/>
            <person name="Wang J."/>
            <person name="Yu J."/>
            <person name="Yang H."/>
            <person name="Wang J."/>
            <person name="Huang P."/>
            <person name="Yang R."/>
        </authorList>
    </citation>
    <scope>NUCLEOTIDE SEQUENCE [LARGE SCALE GENOMIC DNA]</scope>
    <source>
        <strain evidence="2">91001 / Biovar Mediaevalis</strain>
    </source>
</reference>
<sequence length="163" mass="18837">MTWIIIAVLIVVFIVGYRVLTSDTRKAIDTISNLLKIKPIYIESMLQEMGPRQTQMFIRSTSNGSAEEVRKAAYLVFIYHTFIKNPSDENVELWRNTLIRAQISPILAAEHTDAALFYFAELDLDAFELAQFRRHYNLHFNPEPGTLLHVLKPKPTLMHFLVC</sequence>
<dbReference type="Proteomes" id="UP000001019">
    <property type="component" value="Chromosome"/>
</dbReference>
<dbReference type="InterPro" id="IPR009587">
    <property type="entry name" value="DUF1198"/>
</dbReference>
<name>A0A0H2W5S9_YERPE</name>
<evidence type="ECO:0000313" key="2">
    <source>
        <dbReference type="Proteomes" id="UP000001019"/>
    </source>
</evidence>
<accession>A0A0H2W5S9</accession>
<dbReference type="EnsemblBacteria" id="AAS62658">
    <property type="protein sequence ID" value="AAS62658"/>
    <property type="gene ID" value="YP_2458"/>
</dbReference>
<dbReference type="Pfam" id="PF06711">
    <property type="entry name" value="DUF1198"/>
    <property type="match status" value="1"/>
</dbReference>
<dbReference type="KEGG" id="ypm:YP_2458"/>
<gene>
    <name evidence="1" type="ordered locus">YP_2458</name>
</gene>
<protein>
    <submittedName>
        <fullName evidence="1">Membrane protein</fullName>
    </submittedName>
</protein>
<dbReference type="EMBL" id="AE017042">
    <property type="protein sequence ID" value="AAS62658.1"/>
    <property type="molecule type" value="Genomic_DNA"/>
</dbReference>
<evidence type="ECO:0000313" key="1">
    <source>
        <dbReference type="EMBL" id="AAS62658.1"/>
    </source>
</evidence>
<organism evidence="1 2">
    <name type="scientific">Yersinia pestis</name>
    <dbReference type="NCBI Taxonomy" id="632"/>
    <lineage>
        <taxon>Bacteria</taxon>
        <taxon>Pseudomonadati</taxon>
        <taxon>Pseudomonadota</taxon>
        <taxon>Gammaproteobacteria</taxon>
        <taxon>Enterobacterales</taxon>
        <taxon>Yersiniaceae</taxon>
        <taxon>Yersinia</taxon>
    </lineage>
</organism>
<dbReference type="AlphaFoldDB" id="A0A0H2W5S9"/>